<evidence type="ECO:0000256" key="1">
    <source>
        <dbReference type="SAM" id="Phobius"/>
    </source>
</evidence>
<dbReference type="EMBL" id="FOES01000043">
    <property type="protein sequence ID" value="SER05933.1"/>
    <property type="molecule type" value="Genomic_DNA"/>
</dbReference>
<feature type="transmembrane region" description="Helical" evidence="1">
    <location>
        <begin position="9"/>
        <end position="29"/>
    </location>
</feature>
<protein>
    <submittedName>
        <fullName evidence="2">Energy-coupling factor transport system substrate-specific component</fullName>
    </submittedName>
</protein>
<feature type="transmembrane region" description="Helical" evidence="1">
    <location>
        <begin position="49"/>
        <end position="66"/>
    </location>
</feature>
<reference evidence="2 3" key="1">
    <citation type="submission" date="2016-10" db="EMBL/GenBank/DDBJ databases">
        <authorList>
            <person name="de Groot N.N."/>
        </authorList>
    </citation>
    <scope>NUCLEOTIDE SEQUENCE [LARGE SCALE GENOMIC DNA]</scope>
    <source>
        <strain evidence="2 3">DSM 21633</strain>
    </source>
</reference>
<name>A0A1H9L4L1_9BACI</name>
<dbReference type="PIRSF" id="PIRSF037394">
    <property type="entry name" value="ABC_thiamine-permease_YkoE_prd"/>
    <property type="match status" value="1"/>
</dbReference>
<gene>
    <name evidence="2" type="ORF">SAMN05216362_14327</name>
</gene>
<keyword evidence="1" id="KW-1133">Transmembrane helix</keyword>
<accession>A0A1H9L4L1</accession>
<organism evidence="2 3">
    <name type="scientific">Piscibacillus halophilus</name>
    <dbReference type="NCBI Taxonomy" id="571933"/>
    <lineage>
        <taxon>Bacteria</taxon>
        <taxon>Bacillati</taxon>
        <taxon>Bacillota</taxon>
        <taxon>Bacilli</taxon>
        <taxon>Bacillales</taxon>
        <taxon>Bacillaceae</taxon>
        <taxon>Piscibacillus</taxon>
    </lineage>
</organism>
<proteinExistence type="predicted"/>
<keyword evidence="1" id="KW-0472">Membrane</keyword>
<keyword evidence="3" id="KW-1185">Reference proteome</keyword>
<dbReference type="RefSeq" id="WP_091775452.1">
    <property type="nucleotide sequence ID" value="NZ_FOES01000043.1"/>
</dbReference>
<dbReference type="InterPro" id="IPR017195">
    <property type="entry name" value="ABC_thiamin-permease_prd"/>
</dbReference>
<dbReference type="STRING" id="571933.SAMN05216362_14327"/>
<dbReference type="Proteomes" id="UP000199427">
    <property type="component" value="Unassembled WGS sequence"/>
</dbReference>
<evidence type="ECO:0000313" key="3">
    <source>
        <dbReference type="Proteomes" id="UP000199427"/>
    </source>
</evidence>
<feature type="transmembrane region" description="Helical" evidence="1">
    <location>
        <begin position="148"/>
        <end position="168"/>
    </location>
</feature>
<dbReference type="AlphaFoldDB" id="A0A1H9L4L1"/>
<feature type="transmembrane region" description="Helical" evidence="1">
    <location>
        <begin position="120"/>
        <end position="142"/>
    </location>
</feature>
<keyword evidence="1" id="KW-0812">Transmembrane</keyword>
<sequence length="201" mass="21965">MNQWKLKEIVLMSILGVVFGFIYLAFFGVGKVLYGFFAPFGLADMGYEIIYGIWFIVSVIAAYILRRPGAAFMAEMVAALVEVLAGSTTGPALLISGAIQGLGAELVFAATKWKDYRLRILILSGVGAACLSFPYHFFAGGFDAYENWVVILLFVTRIISAIIITGLLGKFISDQLAKTGVLRGYALGKELQQKKRDEDVV</sequence>
<dbReference type="OrthoDB" id="8017424at2"/>
<evidence type="ECO:0000313" key="2">
    <source>
        <dbReference type="EMBL" id="SER05933.1"/>
    </source>
</evidence>
<dbReference type="Pfam" id="PF09819">
    <property type="entry name" value="ABC_cobalt"/>
    <property type="match status" value="1"/>
</dbReference>